<comment type="caution">
    <text evidence="1">The sequence shown here is derived from an EMBL/GenBank/DDBJ whole genome shotgun (WGS) entry which is preliminary data.</text>
</comment>
<organism evidence="1 2">
    <name type="scientific">Hoylesella nanceiensis</name>
    <dbReference type="NCBI Taxonomy" id="425941"/>
    <lineage>
        <taxon>Bacteria</taxon>
        <taxon>Pseudomonadati</taxon>
        <taxon>Bacteroidota</taxon>
        <taxon>Bacteroidia</taxon>
        <taxon>Bacteroidales</taxon>
        <taxon>Prevotellaceae</taxon>
        <taxon>Hoylesella</taxon>
    </lineage>
</organism>
<reference evidence="1 2" key="1">
    <citation type="submission" date="2021-07" db="EMBL/GenBank/DDBJ databases">
        <title>Genomic diversity and antimicrobial resistance of Prevotella spp. isolated from chronic lung disease airways.</title>
        <authorList>
            <person name="Webb K.A."/>
            <person name="Olagoke O.S."/>
            <person name="Baird T."/>
            <person name="Neill J."/>
            <person name="Pham A."/>
            <person name="Wells T.J."/>
            <person name="Ramsay K.A."/>
            <person name="Bell S.C."/>
            <person name="Sarovich D.S."/>
            <person name="Price E.P."/>
        </authorList>
    </citation>
    <scope>NUCLEOTIDE SEQUENCE [LARGE SCALE GENOMIC DNA]</scope>
    <source>
        <strain evidence="1 2">SCHI0011.S.12</strain>
    </source>
</reference>
<sequence>MVKDKNVYAAIALALHEFKGNNVHDKESGIITIKQKQTMWNAKFLSFTQKPGR</sequence>
<dbReference type="RefSeq" id="WP_018361378.1">
    <property type="nucleotide sequence ID" value="NZ_CAJZHJ010000012.1"/>
</dbReference>
<name>A0ABS6YBV8_9BACT</name>
<evidence type="ECO:0000313" key="1">
    <source>
        <dbReference type="EMBL" id="MBW4768198.1"/>
    </source>
</evidence>
<dbReference type="Proteomes" id="UP000788426">
    <property type="component" value="Unassembled WGS sequence"/>
</dbReference>
<proteinExistence type="predicted"/>
<evidence type="ECO:0000313" key="2">
    <source>
        <dbReference type="Proteomes" id="UP000788426"/>
    </source>
</evidence>
<evidence type="ECO:0008006" key="3">
    <source>
        <dbReference type="Google" id="ProtNLM"/>
    </source>
</evidence>
<gene>
    <name evidence="1" type="ORF">KZO38_00240</name>
</gene>
<protein>
    <recommendedName>
        <fullName evidence="3">NHR domain-containing protein</fullName>
    </recommendedName>
</protein>
<dbReference type="GeneID" id="93183431"/>
<accession>A0ABS6YBV8</accession>
<dbReference type="EMBL" id="JAHXCT010000001">
    <property type="protein sequence ID" value="MBW4768198.1"/>
    <property type="molecule type" value="Genomic_DNA"/>
</dbReference>
<keyword evidence="2" id="KW-1185">Reference proteome</keyword>